<dbReference type="SUPFAM" id="SSF109854">
    <property type="entry name" value="DinB/YfiT-like putative metalloenzymes"/>
    <property type="match status" value="1"/>
</dbReference>
<comment type="caution">
    <text evidence="2">The sequence shown here is derived from an EMBL/GenBank/DDBJ whole genome shotgun (WGS) entry which is preliminary data.</text>
</comment>
<protein>
    <recommendedName>
        <fullName evidence="1">DinB-like domain-containing protein</fullName>
    </recommendedName>
</protein>
<name>A0A917D0A8_9BACL</name>
<evidence type="ECO:0000313" key="3">
    <source>
        <dbReference type="Proteomes" id="UP000637643"/>
    </source>
</evidence>
<dbReference type="Pfam" id="PF12867">
    <property type="entry name" value="DinB_2"/>
    <property type="match status" value="1"/>
</dbReference>
<dbReference type="Proteomes" id="UP000637643">
    <property type="component" value="Unassembled WGS sequence"/>
</dbReference>
<keyword evidence="3" id="KW-1185">Reference proteome</keyword>
<reference evidence="2" key="2">
    <citation type="submission" date="2020-09" db="EMBL/GenBank/DDBJ databases">
        <authorList>
            <person name="Sun Q."/>
            <person name="Zhou Y."/>
        </authorList>
    </citation>
    <scope>NUCLEOTIDE SEQUENCE</scope>
    <source>
        <strain evidence="2">CGMCC 1.16134</strain>
    </source>
</reference>
<organism evidence="2 3">
    <name type="scientific">Paenibacillus albidus</name>
    <dbReference type="NCBI Taxonomy" id="2041023"/>
    <lineage>
        <taxon>Bacteria</taxon>
        <taxon>Bacillati</taxon>
        <taxon>Bacillota</taxon>
        <taxon>Bacilli</taxon>
        <taxon>Bacillales</taxon>
        <taxon>Paenibacillaceae</taxon>
        <taxon>Paenibacillus</taxon>
    </lineage>
</organism>
<dbReference type="EMBL" id="BMKR01000032">
    <property type="protein sequence ID" value="GGG01798.1"/>
    <property type="molecule type" value="Genomic_DNA"/>
</dbReference>
<reference evidence="2" key="1">
    <citation type="journal article" date="2014" name="Int. J. Syst. Evol. Microbiol.">
        <title>Complete genome sequence of Corynebacterium casei LMG S-19264T (=DSM 44701T), isolated from a smear-ripened cheese.</title>
        <authorList>
            <consortium name="US DOE Joint Genome Institute (JGI-PGF)"/>
            <person name="Walter F."/>
            <person name="Albersmeier A."/>
            <person name="Kalinowski J."/>
            <person name="Ruckert C."/>
        </authorList>
    </citation>
    <scope>NUCLEOTIDE SEQUENCE</scope>
    <source>
        <strain evidence="2">CGMCC 1.16134</strain>
    </source>
</reference>
<dbReference type="AlphaFoldDB" id="A0A917D0A8"/>
<feature type="domain" description="DinB-like" evidence="1">
    <location>
        <begin position="20"/>
        <end position="151"/>
    </location>
</feature>
<evidence type="ECO:0000313" key="2">
    <source>
        <dbReference type="EMBL" id="GGG01798.1"/>
    </source>
</evidence>
<dbReference type="Gene3D" id="1.20.120.450">
    <property type="entry name" value="dinb family like domain"/>
    <property type="match status" value="1"/>
</dbReference>
<accession>A0A917D0A8</accession>
<dbReference type="RefSeq" id="WP_189030289.1">
    <property type="nucleotide sequence ID" value="NZ_BMKR01000032.1"/>
</dbReference>
<dbReference type="InterPro" id="IPR024775">
    <property type="entry name" value="DinB-like"/>
</dbReference>
<sequence length="159" mass="18845">MGIQSNEQLLLEFYALIPFVQTLETLQTEQWNRPISAGKWTIKDIICHIMMWDKYFYEEAVVKVASGQPVTARQLDFNEFNASSRLYAQSLTVQEVVEKFYLYRNRIIDTAASLDDEAFSREHKDGDHQKFSIRNYLRDFLPHDKHHRKQIEKCIKSQL</sequence>
<gene>
    <name evidence="2" type="ORF">GCM10010912_53290</name>
</gene>
<evidence type="ECO:0000259" key="1">
    <source>
        <dbReference type="Pfam" id="PF12867"/>
    </source>
</evidence>
<proteinExistence type="predicted"/>
<dbReference type="InterPro" id="IPR034660">
    <property type="entry name" value="DinB/YfiT-like"/>
</dbReference>